<evidence type="ECO:0008006" key="3">
    <source>
        <dbReference type="Google" id="ProtNLM"/>
    </source>
</evidence>
<dbReference type="KEGG" id="ssl:SS1G_07896"/>
<sequence length="174" mass="19807">MEELRGTVYIVAGRLVRPPLGERKGKSLERLAREKQKPEKFYLNHVDNKGDHFLVDEQLNIIGIIDWQIARIVPINEAFGPSIVTVNMKDLCSGKFSLSPDDIALVDVLQKRGLPGLPGIMDDEEVRRDFWGLANELKWEDALPLANVLLKTFGVREAWSQWKENALKMKLMNA</sequence>
<organism evidence="1 2">
    <name type="scientific">Sclerotinia sclerotiorum (strain ATCC 18683 / 1980 / Ss-1)</name>
    <name type="common">White mold</name>
    <name type="synonym">Whetzelinia sclerotiorum</name>
    <dbReference type="NCBI Taxonomy" id="665079"/>
    <lineage>
        <taxon>Eukaryota</taxon>
        <taxon>Fungi</taxon>
        <taxon>Dikarya</taxon>
        <taxon>Ascomycota</taxon>
        <taxon>Pezizomycotina</taxon>
        <taxon>Leotiomycetes</taxon>
        <taxon>Helotiales</taxon>
        <taxon>Sclerotiniaceae</taxon>
        <taxon>Sclerotinia</taxon>
    </lineage>
</organism>
<protein>
    <recommendedName>
        <fullName evidence="3">Aminoglycoside phosphotransferase domain-containing protein</fullName>
    </recommendedName>
</protein>
<proteinExistence type="predicted"/>
<gene>
    <name evidence="1" type="ORF">sscle_11g082510</name>
</gene>
<evidence type="ECO:0000313" key="1">
    <source>
        <dbReference type="EMBL" id="APA13481.1"/>
    </source>
</evidence>
<dbReference type="VEuPathDB" id="FungiDB:sscle_11g082510"/>
<dbReference type="RefSeq" id="XP_001591270.1">
    <property type="nucleotide sequence ID" value="XM_001591220.1"/>
</dbReference>
<dbReference type="OrthoDB" id="5327538at2759"/>
<dbReference type="Proteomes" id="UP000177798">
    <property type="component" value="Chromosome 11"/>
</dbReference>
<reference evidence="2" key="1">
    <citation type="journal article" date="2017" name="Genome Biol. Evol.">
        <title>The complete genome sequence of the phytopathogenic fungus Sclerotinia sclerotiorum reveals insights into the genome architecture of broad host range pathogens.</title>
        <authorList>
            <person name="Derbyshire M."/>
            <person name="Denton-Giles M."/>
            <person name="Hegedus D."/>
            <person name="Seifbarghy S."/>
            <person name="Rollins J."/>
            <person name="van Kan J."/>
            <person name="Seidl M.F."/>
            <person name="Faino L."/>
            <person name="Mbengue M."/>
            <person name="Navaud O."/>
            <person name="Raffaele S."/>
            <person name="Hammond-Kosack K."/>
            <person name="Heard S."/>
            <person name="Oliver R."/>
        </authorList>
    </citation>
    <scope>NUCLEOTIDE SEQUENCE [LARGE SCALE GENOMIC DNA]</scope>
    <source>
        <strain evidence="2">ATCC 18683 / 1980 / Ss-1</strain>
    </source>
</reference>
<evidence type="ECO:0000313" key="2">
    <source>
        <dbReference type="Proteomes" id="UP000177798"/>
    </source>
</evidence>
<accession>A0A1D9QF00</accession>
<dbReference type="AlphaFoldDB" id="A0A1D9QF00"/>
<dbReference type="OMA" id="RESWTEY"/>
<dbReference type="EMBL" id="CP017824">
    <property type="protein sequence ID" value="APA13481.1"/>
    <property type="molecule type" value="Genomic_DNA"/>
</dbReference>
<name>A0A1D9QF00_SCLS1</name>